<keyword evidence="5" id="KW-1185">Reference proteome</keyword>
<dbReference type="SUPFAM" id="SSF46689">
    <property type="entry name" value="Homeodomain-like"/>
    <property type="match status" value="1"/>
</dbReference>
<dbReference type="PANTHER" id="PTHR30055">
    <property type="entry name" value="HTH-TYPE TRANSCRIPTIONAL REGULATOR RUTR"/>
    <property type="match status" value="1"/>
</dbReference>
<dbReference type="InterPro" id="IPR050109">
    <property type="entry name" value="HTH-type_TetR-like_transc_reg"/>
</dbReference>
<evidence type="ECO:0000256" key="2">
    <source>
        <dbReference type="PROSITE-ProRule" id="PRU00335"/>
    </source>
</evidence>
<feature type="domain" description="HTH tetR-type" evidence="3">
    <location>
        <begin position="14"/>
        <end position="74"/>
    </location>
</feature>
<dbReference type="Pfam" id="PF00440">
    <property type="entry name" value="TetR_N"/>
    <property type="match status" value="1"/>
</dbReference>
<evidence type="ECO:0000256" key="1">
    <source>
        <dbReference type="ARBA" id="ARBA00023125"/>
    </source>
</evidence>
<dbReference type="InterPro" id="IPR001647">
    <property type="entry name" value="HTH_TetR"/>
</dbReference>
<dbReference type="PRINTS" id="PR00455">
    <property type="entry name" value="HTHTETR"/>
</dbReference>
<dbReference type="GO" id="GO:0003700">
    <property type="term" value="F:DNA-binding transcription factor activity"/>
    <property type="evidence" value="ECO:0007669"/>
    <property type="project" value="TreeGrafter"/>
</dbReference>
<name>A0AAE3G5B6_9GAMM</name>
<sequence>MAYRETARIRERKDQTRQCLVDAATRLVASNGFGGVQVSMIAAEAGMATGTVYGYFPSKTALFRAVFEEASQRELDAFAAAPQPGASPDVQLQAMVSTFAGRALANPGLARALIAEPAEADLDEARQRFRKAYAEQFETVLSTGIDQGLFAPQDAWVSAQALVGGVAEALVGSAMGECPADADWRRTRVEAVTAFAMRAVADC</sequence>
<organism evidence="4 5">
    <name type="scientific">Natronocella acetinitrilica</name>
    <dbReference type="NCBI Taxonomy" id="414046"/>
    <lineage>
        <taxon>Bacteria</taxon>
        <taxon>Pseudomonadati</taxon>
        <taxon>Pseudomonadota</taxon>
        <taxon>Gammaproteobacteria</taxon>
        <taxon>Chromatiales</taxon>
        <taxon>Ectothiorhodospiraceae</taxon>
        <taxon>Natronocella</taxon>
    </lineage>
</organism>
<dbReference type="Gene3D" id="1.10.357.10">
    <property type="entry name" value="Tetracycline Repressor, domain 2"/>
    <property type="match status" value="1"/>
</dbReference>
<keyword evidence="1 2" id="KW-0238">DNA-binding</keyword>
<accession>A0AAE3G5B6</accession>
<dbReference type="GO" id="GO:0000976">
    <property type="term" value="F:transcription cis-regulatory region binding"/>
    <property type="evidence" value="ECO:0007669"/>
    <property type="project" value="TreeGrafter"/>
</dbReference>
<protein>
    <submittedName>
        <fullName evidence="4">AcrR family transcriptional regulator</fullName>
    </submittedName>
</protein>
<evidence type="ECO:0000259" key="3">
    <source>
        <dbReference type="PROSITE" id="PS50977"/>
    </source>
</evidence>
<dbReference type="Proteomes" id="UP001205843">
    <property type="component" value="Unassembled WGS sequence"/>
</dbReference>
<dbReference type="PANTHER" id="PTHR30055:SF226">
    <property type="entry name" value="HTH-TYPE TRANSCRIPTIONAL REGULATOR PKSA"/>
    <property type="match status" value="1"/>
</dbReference>
<evidence type="ECO:0000313" key="5">
    <source>
        <dbReference type="Proteomes" id="UP001205843"/>
    </source>
</evidence>
<reference evidence="4" key="1">
    <citation type="submission" date="2022-03" db="EMBL/GenBank/DDBJ databases">
        <title>Genomic Encyclopedia of Type Strains, Phase III (KMG-III): the genomes of soil and plant-associated and newly described type strains.</title>
        <authorList>
            <person name="Whitman W."/>
        </authorList>
    </citation>
    <scope>NUCLEOTIDE SEQUENCE</scope>
    <source>
        <strain evidence="4">ANL 6-2</strain>
    </source>
</reference>
<feature type="DNA-binding region" description="H-T-H motif" evidence="2">
    <location>
        <begin position="37"/>
        <end position="56"/>
    </location>
</feature>
<dbReference type="InterPro" id="IPR036271">
    <property type="entry name" value="Tet_transcr_reg_TetR-rel_C_sf"/>
</dbReference>
<dbReference type="PROSITE" id="PS50977">
    <property type="entry name" value="HTH_TETR_2"/>
    <property type="match status" value="1"/>
</dbReference>
<dbReference type="InterPro" id="IPR009057">
    <property type="entry name" value="Homeodomain-like_sf"/>
</dbReference>
<dbReference type="EMBL" id="JALJXV010000007">
    <property type="protein sequence ID" value="MCP1675924.1"/>
    <property type="molecule type" value="Genomic_DNA"/>
</dbReference>
<dbReference type="Gene3D" id="1.10.10.60">
    <property type="entry name" value="Homeodomain-like"/>
    <property type="match status" value="1"/>
</dbReference>
<proteinExistence type="predicted"/>
<evidence type="ECO:0000313" key="4">
    <source>
        <dbReference type="EMBL" id="MCP1675924.1"/>
    </source>
</evidence>
<dbReference type="AlphaFoldDB" id="A0AAE3G5B6"/>
<gene>
    <name evidence="4" type="ORF">J2T57_003079</name>
</gene>
<dbReference type="SUPFAM" id="SSF48498">
    <property type="entry name" value="Tetracyclin repressor-like, C-terminal domain"/>
    <property type="match status" value="1"/>
</dbReference>
<comment type="caution">
    <text evidence="4">The sequence shown here is derived from an EMBL/GenBank/DDBJ whole genome shotgun (WGS) entry which is preliminary data.</text>
</comment>
<dbReference type="RefSeq" id="WP_253480234.1">
    <property type="nucleotide sequence ID" value="NZ_JALJXV010000007.1"/>
</dbReference>